<comment type="caution">
    <text evidence="11">The sequence shown here is derived from an EMBL/GenBank/DDBJ whole genome shotgun (WGS) entry which is preliminary data.</text>
</comment>
<dbReference type="EMBL" id="BJNY01000010">
    <property type="protein sequence ID" value="GED06383.1"/>
    <property type="molecule type" value="Genomic_DNA"/>
</dbReference>
<dbReference type="Gene3D" id="3.40.190.10">
    <property type="entry name" value="Periplasmic binding protein-like II"/>
    <property type="match status" value="2"/>
</dbReference>
<dbReference type="GO" id="GO:0005886">
    <property type="term" value="C:plasma membrane"/>
    <property type="evidence" value="ECO:0007669"/>
    <property type="project" value="UniProtKB-SubCell"/>
</dbReference>
<dbReference type="CDD" id="cd13553">
    <property type="entry name" value="PBP2_NrtA_CpmA_like"/>
    <property type="match status" value="1"/>
</dbReference>
<evidence type="ECO:0000256" key="7">
    <source>
        <dbReference type="ARBA" id="ARBA00022729"/>
    </source>
</evidence>
<evidence type="ECO:0000256" key="4">
    <source>
        <dbReference type="ARBA" id="ARBA00022448"/>
    </source>
</evidence>
<evidence type="ECO:0000256" key="9">
    <source>
        <dbReference type="SAM" id="MobiDB-lite"/>
    </source>
</evidence>
<evidence type="ECO:0000256" key="1">
    <source>
        <dbReference type="ARBA" id="ARBA00004418"/>
    </source>
</evidence>
<gene>
    <name evidence="11" type="primary">ssuA</name>
    <name evidence="11" type="ORF">AUR04nite_19150</name>
</gene>
<dbReference type="SUPFAM" id="SSF53850">
    <property type="entry name" value="Periplasmic binding protein-like II"/>
    <property type="match status" value="1"/>
</dbReference>
<keyword evidence="10" id="KW-1133">Transmembrane helix</keyword>
<dbReference type="PANTHER" id="PTHR30024:SF47">
    <property type="entry name" value="TAURINE-BINDING PERIPLASMIC PROTEIN"/>
    <property type="match status" value="1"/>
</dbReference>
<evidence type="ECO:0000313" key="12">
    <source>
        <dbReference type="Proteomes" id="UP000316612"/>
    </source>
</evidence>
<keyword evidence="7" id="KW-0732">Signal</keyword>
<keyword evidence="12" id="KW-1185">Reference proteome</keyword>
<evidence type="ECO:0000313" key="11">
    <source>
        <dbReference type="EMBL" id="GED06383.1"/>
    </source>
</evidence>
<reference evidence="11 12" key="1">
    <citation type="submission" date="2019-06" db="EMBL/GenBank/DDBJ databases">
        <title>Whole genome shotgun sequence of Glutamicibacter uratoxydans NBRC 15515.</title>
        <authorList>
            <person name="Hosoyama A."/>
            <person name="Uohara A."/>
            <person name="Ohji S."/>
            <person name="Ichikawa N."/>
        </authorList>
    </citation>
    <scope>NUCLEOTIDE SEQUENCE [LARGE SCALE GENOMIC DNA]</scope>
    <source>
        <strain evidence="11 12">NBRC 15515</strain>
    </source>
</reference>
<dbReference type="Proteomes" id="UP000316612">
    <property type="component" value="Unassembled WGS sequence"/>
</dbReference>
<dbReference type="InterPro" id="IPR044527">
    <property type="entry name" value="NrtA/CpmA_ABC-bd_dom"/>
</dbReference>
<accession>A0A4Y4DP64</accession>
<dbReference type="AlphaFoldDB" id="A0A4Y4DP64"/>
<proteinExistence type="inferred from homology"/>
<dbReference type="PANTHER" id="PTHR30024">
    <property type="entry name" value="ALIPHATIC SULFONATES-BINDING PROTEIN-RELATED"/>
    <property type="match status" value="1"/>
</dbReference>
<evidence type="ECO:0000256" key="10">
    <source>
        <dbReference type="SAM" id="Phobius"/>
    </source>
</evidence>
<dbReference type="Pfam" id="PF13379">
    <property type="entry name" value="NMT1_2"/>
    <property type="match status" value="1"/>
</dbReference>
<name>A0A4Y4DP64_GLUUR</name>
<evidence type="ECO:0000256" key="3">
    <source>
        <dbReference type="ARBA" id="ARBA00010742"/>
    </source>
</evidence>
<feature type="compositionally biased region" description="Low complexity" evidence="9">
    <location>
        <begin position="8"/>
        <end position="24"/>
    </location>
</feature>
<comment type="subcellular location">
    <subcellularLocation>
        <location evidence="2">Cell inner membrane</location>
    </subcellularLocation>
    <subcellularLocation>
        <location evidence="1">Periplasm</location>
    </subcellularLocation>
</comment>
<evidence type="ECO:0000256" key="6">
    <source>
        <dbReference type="ARBA" id="ARBA00022519"/>
    </source>
</evidence>
<keyword evidence="4" id="KW-0813">Transport</keyword>
<feature type="region of interest" description="Disordered" evidence="9">
    <location>
        <begin position="1"/>
        <end position="24"/>
    </location>
</feature>
<feature type="transmembrane region" description="Helical" evidence="10">
    <location>
        <begin position="44"/>
        <end position="63"/>
    </location>
</feature>
<comment type="similarity">
    <text evidence="3">Belongs to the bacterial solute-binding protein SsuA/TauA family.</text>
</comment>
<evidence type="ECO:0000256" key="2">
    <source>
        <dbReference type="ARBA" id="ARBA00004533"/>
    </source>
</evidence>
<organism evidence="11 12">
    <name type="scientific">Glutamicibacter uratoxydans</name>
    <name type="common">Arthrobacter uratoxydans</name>
    <dbReference type="NCBI Taxonomy" id="43667"/>
    <lineage>
        <taxon>Bacteria</taxon>
        <taxon>Bacillati</taxon>
        <taxon>Actinomycetota</taxon>
        <taxon>Actinomycetes</taxon>
        <taxon>Micrococcales</taxon>
        <taxon>Micrococcaceae</taxon>
        <taxon>Glutamicibacter</taxon>
    </lineage>
</organism>
<evidence type="ECO:0000256" key="5">
    <source>
        <dbReference type="ARBA" id="ARBA00022475"/>
    </source>
</evidence>
<protein>
    <submittedName>
        <fullName evidence="11">Sulfonate ABC transporter substrate-binding protein</fullName>
    </submittedName>
</protein>
<keyword evidence="8 10" id="KW-0472">Membrane</keyword>
<keyword evidence="10" id="KW-0812">Transmembrane</keyword>
<dbReference type="GO" id="GO:0042597">
    <property type="term" value="C:periplasmic space"/>
    <property type="evidence" value="ECO:0007669"/>
    <property type="project" value="UniProtKB-SubCell"/>
</dbReference>
<sequence length="379" mass="38776">MKRPEKPAGQAQAQEQTGETAAAAGAGRIRLSAKAAGGSRRGRAIGLVLAGLLASTAVLTAFVPAPNKAATASADQGPAATLRLGYFANVTHAPALVAQSEGFLGNELKAGGTGLETQIFNAGPAAIEALNSGALDAAYLGPSPALNSYLSSKGTSLKIVAGVASGGASLVTTKDITTVEQLEGANLATPQFGGTQDVALRSFLKANGLEGKTTVTPSSNGTVPQLFARGAIDGAWLPEPHASLLVQKYGAHRLVDESTLWDEGKFPTTVLVVSQKFIAQHPQTVQELVDANAQAINWLNTAEDATRLAAVQKALKQASGSSLDDKVIASALKEVSFDQQPLNKTFDQLVQNAVSVGIGEPGDTAGLVDESFIRSEGGN</sequence>
<evidence type="ECO:0000256" key="8">
    <source>
        <dbReference type="ARBA" id="ARBA00023136"/>
    </source>
</evidence>
<keyword evidence="5" id="KW-1003">Cell membrane</keyword>
<keyword evidence="6" id="KW-0997">Cell inner membrane</keyword>